<name>A0ABV7A854_9BACI</name>
<keyword evidence="4" id="KW-1185">Reference proteome</keyword>
<evidence type="ECO:0000313" key="3">
    <source>
        <dbReference type="EMBL" id="MFC2949195.1"/>
    </source>
</evidence>
<sequence length="92" mass="10584">MLRSTGVTRNVDDLGRIVIPKEIRRTMGIENRDPVEFLLEDNFIAIRKYSPDKECAITGKVSEDNFRVGNIWLSDEGAEILKQQMESRSENK</sequence>
<dbReference type="InterPro" id="IPR037914">
    <property type="entry name" value="SpoVT-AbrB_sf"/>
</dbReference>
<dbReference type="GO" id="GO:0003677">
    <property type="term" value="F:DNA binding"/>
    <property type="evidence" value="ECO:0007669"/>
    <property type="project" value="UniProtKB-KW"/>
</dbReference>
<dbReference type="Proteomes" id="UP001595387">
    <property type="component" value="Unassembled WGS sequence"/>
</dbReference>
<dbReference type="NCBIfam" id="TIGR01439">
    <property type="entry name" value="lp_hng_hel_AbrB"/>
    <property type="match status" value="1"/>
</dbReference>
<dbReference type="InterPro" id="IPR052731">
    <property type="entry name" value="B_subtilis_Trans_State_Reg"/>
</dbReference>
<dbReference type="SUPFAM" id="SSF89447">
    <property type="entry name" value="AbrB/MazE/MraZ-like"/>
    <property type="match status" value="1"/>
</dbReference>
<feature type="domain" description="SpoVT-AbrB" evidence="2">
    <location>
        <begin position="6"/>
        <end position="51"/>
    </location>
</feature>
<dbReference type="SMART" id="SM00966">
    <property type="entry name" value="SpoVT_AbrB"/>
    <property type="match status" value="1"/>
</dbReference>
<evidence type="ECO:0000259" key="2">
    <source>
        <dbReference type="PROSITE" id="PS51740"/>
    </source>
</evidence>
<proteinExistence type="predicted"/>
<gene>
    <name evidence="3" type="ORF">ACFODW_12800</name>
</gene>
<dbReference type="Pfam" id="PF04014">
    <property type="entry name" value="MazE_antitoxin"/>
    <property type="match status" value="1"/>
</dbReference>
<dbReference type="RefSeq" id="WP_390307052.1">
    <property type="nucleotide sequence ID" value="NZ_JBHRRZ010000033.1"/>
</dbReference>
<protein>
    <submittedName>
        <fullName evidence="3">AbrB/MazE/SpoVT family DNA-binding domain-containing protein</fullName>
    </submittedName>
</protein>
<evidence type="ECO:0000313" key="4">
    <source>
        <dbReference type="Proteomes" id="UP001595387"/>
    </source>
</evidence>
<organism evidence="3 4">
    <name type="scientific">Virgibacillus sediminis</name>
    <dbReference type="NCBI Taxonomy" id="202260"/>
    <lineage>
        <taxon>Bacteria</taxon>
        <taxon>Bacillati</taxon>
        <taxon>Bacillota</taxon>
        <taxon>Bacilli</taxon>
        <taxon>Bacillales</taxon>
        <taxon>Bacillaceae</taxon>
        <taxon>Virgibacillus</taxon>
    </lineage>
</organism>
<comment type="caution">
    <text evidence="3">The sequence shown here is derived from an EMBL/GenBank/DDBJ whole genome shotgun (WGS) entry which is preliminary data.</text>
</comment>
<reference evidence="4" key="1">
    <citation type="journal article" date="2019" name="Int. J. Syst. Evol. Microbiol.">
        <title>The Global Catalogue of Microorganisms (GCM) 10K type strain sequencing project: providing services to taxonomists for standard genome sequencing and annotation.</title>
        <authorList>
            <consortium name="The Broad Institute Genomics Platform"/>
            <consortium name="The Broad Institute Genome Sequencing Center for Infectious Disease"/>
            <person name="Wu L."/>
            <person name="Ma J."/>
        </authorList>
    </citation>
    <scope>NUCLEOTIDE SEQUENCE [LARGE SCALE GENOMIC DNA]</scope>
    <source>
        <strain evidence="4">KCTC 13193</strain>
    </source>
</reference>
<evidence type="ECO:0000256" key="1">
    <source>
        <dbReference type="PROSITE-ProRule" id="PRU01076"/>
    </source>
</evidence>
<dbReference type="EMBL" id="JBHRRZ010000033">
    <property type="protein sequence ID" value="MFC2949195.1"/>
    <property type="molecule type" value="Genomic_DNA"/>
</dbReference>
<accession>A0ABV7A854</accession>
<dbReference type="Pfam" id="PF18277">
    <property type="entry name" value="AbrB_C"/>
    <property type="match status" value="1"/>
</dbReference>
<dbReference type="PROSITE" id="PS51740">
    <property type="entry name" value="SPOVT_ABRB"/>
    <property type="match status" value="1"/>
</dbReference>
<dbReference type="InterPro" id="IPR007159">
    <property type="entry name" value="SpoVT-AbrB_dom"/>
</dbReference>
<dbReference type="PANTHER" id="PTHR36432:SF4">
    <property type="entry name" value="TRANSITION STATE REGULATOR ABH-RELATED"/>
    <property type="match status" value="1"/>
</dbReference>
<keyword evidence="1 3" id="KW-0238">DNA-binding</keyword>
<dbReference type="InterPro" id="IPR040678">
    <property type="entry name" value="AbrB_C"/>
</dbReference>
<dbReference type="PANTHER" id="PTHR36432">
    <property type="match status" value="1"/>
</dbReference>
<dbReference type="Gene3D" id="2.10.260.10">
    <property type="match status" value="1"/>
</dbReference>